<comment type="subcellular location">
    <subcellularLocation>
        <location evidence="1 12">Cell membrane</location>
        <topology evidence="1 12">Multi-pass membrane protein</topology>
    </subcellularLocation>
</comment>
<keyword evidence="5 12" id="KW-0812">Transmembrane</keyword>
<feature type="transmembrane region" description="Helical" evidence="12">
    <location>
        <begin position="190"/>
        <end position="212"/>
    </location>
</feature>
<evidence type="ECO:0000256" key="9">
    <source>
        <dbReference type="ARBA" id="ARBA00023157"/>
    </source>
</evidence>
<evidence type="ECO:0000256" key="7">
    <source>
        <dbReference type="ARBA" id="ARBA00023040"/>
    </source>
</evidence>
<feature type="transmembrane region" description="Helical" evidence="12">
    <location>
        <begin position="21"/>
        <end position="40"/>
    </location>
</feature>
<protein>
    <recommendedName>
        <fullName evidence="12">Vomeronasal type-1 receptor</fullName>
    </recommendedName>
</protein>
<dbReference type="CDD" id="cd13949">
    <property type="entry name" value="7tm_V1R_pheromone"/>
    <property type="match status" value="1"/>
</dbReference>
<dbReference type="AlphaFoldDB" id="A0A6P5P2L5"/>
<evidence type="ECO:0000256" key="3">
    <source>
        <dbReference type="ARBA" id="ARBA00022475"/>
    </source>
</evidence>
<keyword evidence="11 12" id="KW-0807">Transducer</keyword>
<dbReference type="KEGG" id="mcal:110288373"/>
<evidence type="ECO:0000256" key="12">
    <source>
        <dbReference type="RuleBase" id="RU364061"/>
    </source>
</evidence>
<evidence type="ECO:0000256" key="5">
    <source>
        <dbReference type="ARBA" id="ARBA00022692"/>
    </source>
</evidence>
<evidence type="ECO:0000256" key="1">
    <source>
        <dbReference type="ARBA" id="ARBA00004651"/>
    </source>
</evidence>
<dbReference type="SUPFAM" id="SSF81321">
    <property type="entry name" value="Family A G protein-coupled receptor-like"/>
    <property type="match status" value="1"/>
</dbReference>
<evidence type="ECO:0000256" key="11">
    <source>
        <dbReference type="ARBA" id="ARBA00023224"/>
    </source>
</evidence>
<dbReference type="GO" id="GO:0019236">
    <property type="term" value="P:response to pheromone"/>
    <property type="evidence" value="ECO:0007669"/>
    <property type="project" value="UniProtKB-KW"/>
</dbReference>
<keyword evidence="6 12" id="KW-1133">Transmembrane helix</keyword>
<dbReference type="InterPro" id="IPR004072">
    <property type="entry name" value="Vmron_rcpt_1"/>
</dbReference>
<dbReference type="Gene3D" id="1.20.1070.10">
    <property type="entry name" value="Rhodopsin 7-helix transmembrane proteins"/>
    <property type="match status" value="1"/>
</dbReference>
<comment type="similarity">
    <text evidence="2 12">Belongs to the G-protein coupled receptor 1 family.</text>
</comment>
<feature type="transmembrane region" description="Helical" evidence="12">
    <location>
        <begin position="52"/>
        <end position="74"/>
    </location>
</feature>
<evidence type="ECO:0000256" key="10">
    <source>
        <dbReference type="ARBA" id="ARBA00023170"/>
    </source>
</evidence>
<proteinExistence type="inferred from homology"/>
<keyword evidence="9" id="KW-1015">Disulfide bond</keyword>
<evidence type="ECO:0000256" key="2">
    <source>
        <dbReference type="ARBA" id="ARBA00010663"/>
    </source>
</evidence>
<dbReference type="PRINTS" id="PR01534">
    <property type="entry name" value="VOMERONASL1R"/>
</dbReference>
<keyword evidence="7 12" id="KW-0297">G-protein coupled receptor</keyword>
<reference evidence="14" key="1">
    <citation type="submission" date="2025-08" db="UniProtKB">
        <authorList>
            <consortium name="RefSeq"/>
        </authorList>
    </citation>
    <scope>IDENTIFICATION</scope>
</reference>
<gene>
    <name evidence="14" type="primary">LOC110288373</name>
</gene>
<evidence type="ECO:0000256" key="6">
    <source>
        <dbReference type="ARBA" id="ARBA00022989"/>
    </source>
</evidence>
<feature type="transmembrane region" description="Helical" evidence="12">
    <location>
        <begin position="271"/>
        <end position="290"/>
    </location>
</feature>
<keyword evidence="4 12" id="KW-0589">Pheromone response</keyword>
<dbReference type="PANTHER" id="PTHR24062">
    <property type="entry name" value="VOMERONASAL TYPE-1 RECEPTOR"/>
    <property type="match status" value="1"/>
</dbReference>
<evidence type="ECO:0000256" key="4">
    <source>
        <dbReference type="ARBA" id="ARBA00022507"/>
    </source>
</evidence>
<organism evidence="13 14">
    <name type="scientific">Mus caroli</name>
    <name type="common">Ryukyu mouse</name>
    <name type="synonym">Ricefield mouse</name>
    <dbReference type="NCBI Taxonomy" id="10089"/>
    <lineage>
        <taxon>Eukaryota</taxon>
        <taxon>Metazoa</taxon>
        <taxon>Chordata</taxon>
        <taxon>Craniata</taxon>
        <taxon>Vertebrata</taxon>
        <taxon>Euteleostomi</taxon>
        <taxon>Mammalia</taxon>
        <taxon>Eutheria</taxon>
        <taxon>Euarchontoglires</taxon>
        <taxon>Glires</taxon>
        <taxon>Rodentia</taxon>
        <taxon>Myomorpha</taxon>
        <taxon>Muroidea</taxon>
        <taxon>Muridae</taxon>
        <taxon>Murinae</taxon>
        <taxon>Mus</taxon>
        <taxon>Mus</taxon>
    </lineage>
</organism>
<dbReference type="Pfam" id="PF03402">
    <property type="entry name" value="V1R"/>
    <property type="match status" value="1"/>
</dbReference>
<name>A0A6P5P2L5_MUSCR</name>
<dbReference type="GO" id="GO:0005886">
    <property type="term" value="C:plasma membrane"/>
    <property type="evidence" value="ECO:0007669"/>
    <property type="project" value="UniProtKB-SubCell"/>
</dbReference>
<sequence length="309" mass="34965">MNKDNTLYCSVYIRNAFFSEIGIGISANSCLLLFHTFMFIRGQRPRLSDLPIGFVALIHLVMLLLAAYITEDFFMSSGGWDIITCKLVIFSHRFFRSLSVCATCLLSVFQAIILCPQSSHFAKFKQNSPHQLSYFFIFLSIFYTSISSQILIADIATQNITFVNLIYITNSCSFLPLSSSMQHTFSTLLAFRNVFVIGLMGLSTCYMATLLCRHKTRSQHLQNSKLSPKATPEQRALRTILMLMSFFLLVSTFDSIISYSRTILQGNPLPFCVQILVAHSYAAVIPLLVLSNEKRITNLLISMYEKVVL</sequence>
<keyword evidence="8 12" id="KW-0472">Membrane</keyword>
<dbReference type="GO" id="GO:0016503">
    <property type="term" value="F:pheromone receptor activity"/>
    <property type="evidence" value="ECO:0007669"/>
    <property type="project" value="InterPro"/>
</dbReference>
<evidence type="ECO:0000256" key="8">
    <source>
        <dbReference type="ARBA" id="ARBA00023136"/>
    </source>
</evidence>
<dbReference type="RefSeq" id="XP_021010392.1">
    <property type="nucleotide sequence ID" value="XM_021154733.1"/>
</dbReference>
<keyword evidence="10 12" id="KW-0675">Receptor</keyword>
<keyword evidence="3 12" id="KW-1003">Cell membrane</keyword>
<evidence type="ECO:0000313" key="14">
    <source>
        <dbReference type="RefSeq" id="XP_021010392.1"/>
    </source>
</evidence>
<accession>A0A6P5P2L5</accession>
<feature type="transmembrane region" description="Helical" evidence="12">
    <location>
        <begin position="160"/>
        <end position="178"/>
    </location>
</feature>
<feature type="transmembrane region" description="Helical" evidence="12">
    <location>
        <begin position="239"/>
        <end position="259"/>
    </location>
</feature>
<dbReference type="GO" id="GO:0007606">
    <property type="term" value="P:sensory perception of chemical stimulus"/>
    <property type="evidence" value="ECO:0007669"/>
    <property type="project" value="UniProtKB-ARBA"/>
</dbReference>
<keyword evidence="13" id="KW-1185">Reference proteome</keyword>
<feature type="transmembrane region" description="Helical" evidence="12">
    <location>
        <begin position="134"/>
        <end position="153"/>
    </location>
</feature>
<feature type="transmembrane region" description="Helical" evidence="12">
    <location>
        <begin position="94"/>
        <end position="114"/>
    </location>
</feature>
<dbReference type="Proteomes" id="UP000515126">
    <property type="component" value="Unplaced"/>
</dbReference>
<evidence type="ECO:0000313" key="13">
    <source>
        <dbReference type="Proteomes" id="UP000515126"/>
    </source>
</evidence>
<dbReference type="GeneID" id="110288373"/>
<dbReference type="FunFam" id="1.20.1070.10:FF:000051">
    <property type="entry name" value="Vomeronasal type-1 receptor"/>
    <property type="match status" value="1"/>
</dbReference>